<reference evidence="2 3" key="1">
    <citation type="journal article" date="2015" name="Stand. Genomic Sci.">
        <title>Genomic Encyclopedia of Bacterial and Archaeal Type Strains, Phase III: the genomes of soil and plant-associated and newly described type strains.</title>
        <authorList>
            <person name="Whitman W.B."/>
            <person name="Woyke T."/>
            <person name="Klenk H.P."/>
            <person name="Zhou Y."/>
            <person name="Lilburn T.G."/>
            <person name="Beck B.J."/>
            <person name="De Vos P."/>
            <person name="Vandamme P."/>
            <person name="Eisen J.A."/>
            <person name="Garrity G."/>
            <person name="Hugenholtz P."/>
            <person name="Kyrpides N.C."/>
        </authorList>
    </citation>
    <scope>NUCLEOTIDE SEQUENCE [LARGE SCALE GENOMIC DNA]</scope>
    <source>
        <strain evidence="2 3">CGMCC 1.7748</strain>
    </source>
</reference>
<feature type="compositionally biased region" description="Basic and acidic residues" evidence="1">
    <location>
        <begin position="27"/>
        <end position="44"/>
    </location>
</feature>
<dbReference type="AlphaFoldDB" id="A0A562KBB5"/>
<feature type="compositionally biased region" description="Basic and acidic residues" evidence="1">
    <location>
        <begin position="59"/>
        <end position="74"/>
    </location>
</feature>
<gene>
    <name evidence="2" type="ORF">IQ35_02356</name>
</gene>
<feature type="region of interest" description="Disordered" evidence="1">
    <location>
        <begin position="1"/>
        <end position="97"/>
    </location>
</feature>
<protein>
    <submittedName>
        <fullName evidence="2">Uncharacterized protein</fullName>
    </submittedName>
</protein>
<evidence type="ECO:0000256" key="1">
    <source>
        <dbReference type="SAM" id="MobiDB-lite"/>
    </source>
</evidence>
<dbReference type="RefSeq" id="WP_021244846.1">
    <property type="nucleotide sequence ID" value="NZ_JACIIY010000007.1"/>
</dbReference>
<name>A0A562KBB5_SPHWJ</name>
<dbReference type="Proteomes" id="UP000316624">
    <property type="component" value="Unassembled WGS sequence"/>
</dbReference>
<evidence type="ECO:0000313" key="2">
    <source>
        <dbReference type="EMBL" id="TWH92697.1"/>
    </source>
</evidence>
<feature type="compositionally biased region" description="Acidic residues" evidence="1">
    <location>
        <begin position="82"/>
        <end position="97"/>
    </location>
</feature>
<dbReference type="EMBL" id="VLKK01000008">
    <property type="protein sequence ID" value="TWH92697.1"/>
    <property type="molecule type" value="Genomic_DNA"/>
</dbReference>
<evidence type="ECO:0000313" key="3">
    <source>
        <dbReference type="Proteomes" id="UP000316624"/>
    </source>
</evidence>
<comment type="caution">
    <text evidence="2">The sequence shown here is derived from an EMBL/GenBank/DDBJ whole genome shotgun (WGS) entry which is preliminary data.</text>
</comment>
<sequence>MDQLPSNEPDENSEQTEKGTQAQDVTESARNRATDLAEDSEHGGRPNPAQITPDDAPDLVDRMTDMVRSGHIDNDAFAGEPQMDDEEDVLGSTEEEN</sequence>
<accession>A0A562KBB5</accession>
<organism evidence="2 3">
    <name type="scientific">Sphingobium wenxiniae (strain DSM 21828 / CGMCC 1.7748 / JZ-1)</name>
    <dbReference type="NCBI Taxonomy" id="595605"/>
    <lineage>
        <taxon>Bacteria</taxon>
        <taxon>Pseudomonadati</taxon>
        <taxon>Pseudomonadota</taxon>
        <taxon>Alphaproteobacteria</taxon>
        <taxon>Sphingomonadales</taxon>
        <taxon>Sphingomonadaceae</taxon>
        <taxon>Sphingobium</taxon>
    </lineage>
</organism>
<keyword evidence="3" id="KW-1185">Reference proteome</keyword>
<proteinExistence type="predicted"/>